<name>A0A8T1F4B2_9STRA</name>
<evidence type="ECO:0000313" key="3">
    <source>
        <dbReference type="Proteomes" id="UP000697107"/>
    </source>
</evidence>
<feature type="compositionally biased region" description="Low complexity" evidence="1">
    <location>
        <begin position="499"/>
        <end position="512"/>
    </location>
</feature>
<evidence type="ECO:0000313" key="2">
    <source>
        <dbReference type="EMBL" id="KAG2967976.1"/>
    </source>
</evidence>
<feature type="compositionally biased region" description="Low complexity" evidence="1">
    <location>
        <begin position="215"/>
        <end position="230"/>
    </location>
</feature>
<feature type="compositionally biased region" description="Basic residues" evidence="1">
    <location>
        <begin position="550"/>
        <end position="559"/>
    </location>
</feature>
<feature type="compositionally biased region" description="Low complexity" evidence="1">
    <location>
        <begin position="532"/>
        <end position="542"/>
    </location>
</feature>
<feature type="region of interest" description="Disordered" evidence="1">
    <location>
        <begin position="477"/>
        <end position="559"/>
    </location>
</feature>
<evidence type="ECO:0000256" key="1">
    <source>
        <dbReference type="SAM" id="MobiDB-lite"/>
    </source>
</evidence>
<dbReference type="EMBL" id="RCML01000894">
    <property type="protein sequence ID" value="KAG2967976.1"/>
    <property type="molecule type" value="Genomic_DNA"/>
</dbReference>
<sequence>MDHTARYLLSGLAHKSVARLERALDGGEMRQSSESPAPAPVVLGASVSSSNLSAAPRKVRLSDRELFARVQRVAVPDGSVDLRRLSSKRGWRRVRTGVTGGMEMQYRVLRASTSVAPTQTRQCQVVVGGEIKARTSELLSLLRAPTESESNALLRALYGSQFIYSSLLHAIPNSEQGSLPSPPQRGSIHASTGQQLMVRTVSFAHKGLSNPFKQRASTATSSDSITSDSRSSNHRQQNSGRKNEQCCFIDLLTPTQEGFRLAFCTLDTSEVTAGKAPPERVIALHPISGWLTAEPKPGNPGTLEITFQAAFPGNLPGGCDWRVAQARLLFIGRGICRLEKVLRRKRRFRRHQHTAPGRWWQAILNPFRAMGVVGSDEEGSGGTHHNWHCIACTRSFLPTLRKKWSRCDLCAYRICAEPPCCSQERVAIYNRYVAPLLVCARCRECIDERDSPNRSSGNPPGSTGDVRYTGVSLRFTGRESELEPEFELDPSGQSHDRWGTIGTSTTRRSSGGVRRKRRTQSDPPPMLGLAFSSSGDDSSSSGADIAPGARTKHHHVQCI</sequence>
<dbReference type="VEuPathDB" id="FungiDB:PC110_g17932"/>
<protein>
    <recommendedName>
        <fullName evidence="4">FYVE-type domain-containing protein</fullName>
    </recommendedName>
</protein>
<feature type="region of interest" description="Disordered" evidence="1">
    <location>
        <begin position="212"/>
        <end position="239"/>
    </location>
</feature>
<gene>
    <name evidence="2" type="ORF">PC118_g18287</name>
</gene>
<dbReference type="AlphaFoldDB" id="A0A8T1F4B2"/>
<dbReference type="Proteomes" id="UP000697107">
    <property type="component" value="Unassembled WGS sequence"/>
</dbReference>
<feature type="compositionally biased region" description="Low complexity" evidence="1">
    <location>
        <begin position="453"/>
        <end position="462"/>
    </location>
</feature>
<dbReference type="PANTHER" id="PTHR43102:SF2">
    <property type="entry name" value="GAF DOMAIN-CONTAINING PROTEIN"/>
    <property type="match status" value="1"/>
</dbReference>
<organism evidence="2 3">
    <name type="scientific">Phytophthora cactorum</name>
    <dbReference type="NCBI Taxonomy" id="29920"/>
    <lineage>
        <taxon>Eukaryota</taxon>
        <taxon>Sar</taxon>
        <taxon>Stramenopiles</taxon>
        <taxon>Oomycota</taxon>
        <taxon>Peronosporomycetes</taxon>
        <taxon>Peronosporales</taxon>
        <taxon>Peronosporaceae</taxon>
        <taxon>Phytophthora</taxon>
    </lineage>
</organism>
<dbReference type="CDD" id="cd00065">
    <property type="entry name" value="FYVE_like_SF"/>
    <property type="match status" value="1"/>
</dbReference>
<evidence type="ECO:0008006" key="4">
    <source>
        <dbReference type="Google" id="ProtNLM"/>
    </source>
</evidence>
<reference evidence="2" key="1">
    <citation type="submission" date="2018-10" db="EMBL/GenBank/DDBJ databases">
        <title>Effector identification in a new, highly contiguous assembly of the strawberry crown rot pathogen Phytophthora cactorum.</title>
        <authorList>
            <person name="Armitage A.D."/>
            <person name="Nellist C.F."/>
            <person name="Bates H."/>
            <person name="Vickerstaff R.J."/>
            <person name="Harrison R.J."/>
        </authorList>
    </citation>
    <scope>NUCLEOTIDE SEQUENCE</scope>
    <source>
        <strain evidence="2">P415</strain>
    </source>
</reference>
<feature type="region of interest" description="Disordered" evidence="1">
    <location>
        <begin position="449"/>
        <end position="468"/>
    </location>
</feature>
<dbReference type="PANTHER" id="PTHR43102">
    <property type="entry name" value="SLR1143 PROTEIN"/>
    <property type="match status" value="1"/>
</dbReference>
<comment type="caution">
    <text evidence="2">The sequence shown here is derived from an EMBL/GenBank/DDBJ whole genome shotgun (WGS) entry which is preliminary data.</text>
</comment>
<proteinExistence type="predicted"/>
<accession>A0A8T1F4B2</accession>